<dbReference type="GO" id="GO:0005886">
    <property type="term" value="C:plasma membrane"/>
    <property type="evidence" value="ECO:0007669"/>
    <property type="project" value="UniProtKB-SubCell"/>
</dbReference>
<feature type="transmembrane region" description="Helical" evidence="7">
    <location>
        <begin position="38"/>
        <end position="59"/>
    </location>
</feature>
<evidence type="ECO:0000256" key="4">
    <source>
        <dbReference type="ARBA" id="ARBA00022692"/>
    </source>
</evidence>
<evidence type="ECO:0000256" key="5">
    <source>
        <dbReference type="ARBA" id="ARBA00022989"/>
    </source>
</evidence>
<keyword evidence="6 7" id="KW-0472">Membrane</keyword>
<feature type="transmembrane region" description="Helical" evidence="7">
    <location>
        <begin position="66"/>
        <end position="85"/>
    </location>
</feature>
<evidence type="ECO:0000313" key="12">
    <source>
        <dbReference type="Proteomes" id="UP001056132"/>
    </source>
</evidence>
<reference evidence="9 11" key="1">
    <citation type="submission" date="2019-05" db="EMBL/GenBank/DDBJ databases">
        <title>Whole genome sequence analysis of Cupriavidus campinensis S14E4C strain.</title>
        <authorList>
            <person name="Abbaszade G."/>
            <person name="Szabo A."/>
            <person name="Toumi M."/>
            <person name="Toth E."/>
        </authorList>
    </citation>
    <scope>NUCLEOTIDE SEQUENCE [LARGE SCALE GENOMIC DNA]</scope>
    <source>
        <strain evidence="9 11">S14E4C</strain>
    </source>
</reference>
<dbReference type="GO" id="GO:0055085">
    <property type="term" value="P:transmembrane transport"/>
    <property type="evidence" value="ECO:0007669"/>
    <property type="project" value="InterPro"/>
</dbReference>
<dbReference type="EMBL" id="VCIZ01000002">
    <property type="protein sequence ID" value="TSP13845.1"/>
    <property type="molecule type" value="Genomic_DNA"/>
</dbReference>
<gene>
    <name evidence="9" type="ORF">FGG12_05015</name>
    <name evidence="10" type="ORF">M5D45_25765</name>
</gene>
<dbReference type="InterPro" id="IPR000515">
    <property type="entry name" value="MetI-like"/>
</dbReference>
<comment type="similarity">
    <text evidence="7">Belongs to the binding-protein-dependent transport system permease family.</text>
</comment>
<evidence type="ECO:0000313" key="9">
    <source>
        <dbReference type="EMBL" id="TSP13845.1"/>
    </source>
</evidence>
<evidence type="ECO:0000256" key="7">
    <source>
        <dbReference type="RuleBase" id="RU363032"/>
    </source>
</evidence>
<organism evidence="10 12">
    <name type="scientific">Cupriavidus campinensis</name>
    <dbReference type="NCBI Taxonomy" id="151783"/>
    <lineage>
        <taxon>Bacteria</taxon>
        <taxon>Pseudomonadati</taxon>
        <taxon>Pseudomonadota</taxon>
        <taxon>Betaproteobacteria</taxon>
        <taxon>Burkholderiales</taxon>
        <taxon>Burkholderiaceae</taxon>
        <taxon>Cupriavidus</taxon>
    </lineage>
</organism>
<protein>
    <submittedName>
        <fullName evidence="10">ABC transporter permease subunit</fullName>
    </submittedName>
</protein>
<evidence type="ECO:0000256" key="2">
    <source>
        <dbReference type="ARBA" id="ARBA00022448"/>
    </source>
</evidence>
<dbReference type="Proteomes" id="UP001056132">
    <property type="component" value="Chromosome 2"/>
</dbReference>
<feature type="transmembrane region" description="Helical" evidence="7">
    <location>
        <begin position="105"/>
        <end position="132"/>
    </location>
</feature>
<comment type="subcellular location">
    <subcellularLocation>
        <location evidence="1 7">Cell membrane</location>
        <topology evidence="1 7">Multi-pass membrane protein</topology>
    </subcellularLocation>
</comment>
<dbReference type="EMBL" id="CP097331">
    <property type="protein sequence ID" value="URF06509.1"/>
    <property type="molecule type" value="Genomic_DNA"/>
</dbReference>
<accession>A0AAE9L4J2</accession>
<dbReference type="PANTHER" id="PTHR30151">
    <property type="entry name" value="ALKANE SULFONATE ABC TRANSPORTER-RELATED, MEMBRANE SUBUNIT"/>
    <property type="match status" value="1"/>
</dbReference>
<dbReference type="SUPFAM" id="SSF161098">
    <property type="entry name" value="MetI-like"/>
    <property type="match status" value="1"/>
</dbReference>
<feature type="transmembrane region" description="Helical" evidence="7">
    <location>
        <begin position="165"/>
        <end position="192"/>
    </location>
</feature>
<keyword evidence="2 7" id="KW-0813">Transport</keyword>
<dbReference type="CDD" id="cd06261">
    <property type="entry name" value="TM_PBP2"/>
    <property type="match status" value="1"/>
</dbReference>
<evidence type="ECO:0000256" key="3">
    <source>
        <dbReference type="ARBA" id="ARBA00022475"/>
    </source>
</evidence>
<name>A0AAE9L4J2_9BURK</name>
<dbReference type="KEGG" id="ccam:M5D45_25765"/>
<keyword evidence="11" id="KW-1185">Reference proteome</keyword>
<dbReference type="AlphaFoldDB" id="A0AAE9L4J2"/>
<dbReference type="Pfam" id="PF00528">
    <property type="entry name" value="BPD_transp_1"/>
    <property type="match status" value="1"/>
</dbReference>
<proteinExistence type="inferred from homology"/>
<dbReference type="InterPro" id="IPR035906">
    <property type="entry name" value="MetI-like_sf"/>
</dbReference>
<evidence type="ECO:0000313" key="11">
    <source>
        <dbReference type="Proteomes" id="UP000318943"/>
    </source>
</evidence>
<sequence>MNKMSRGLLSLATPIALLGVWGALGDPASPVAPPPQTWLTQAAVMLAAGDLQLAVLATLKTVLLSTLVAGMAGTVMGATLGARRAVSDTVAPTLEFLRSIPPPTIVPVAMLLIGAGTGLDITVVALATVWPVMLNVLQATRSIHPTLISTGHTLRLSPWSRVRNIYVPCILPGVIAGLRVAAPLAIIVALLVEMLATRPGIGRLLLTAQRDFDAPGVFALLLTVGLIGVAVNGAFEWLERSAARRLPNAMR</sequence>
<dbReference type="Gene3D" id="1.10.3720.10">
    <property type="entry name" value="MetI-like"/>
    <property type="match status" value="1"/>
</dbReference>
<dbReference type="PANTHER" id="PTHR30151:SF0">
    <property type="entry name" value="ABC TRANSPORTER PERMEASE PROTEIN MJ0413-RELATED"/>
    <property type="match status" value="1"/>
</dbReference>
<evidence type="ECO:0000256" key="6">
    <source>
        <dbReference type="ARBA" id="ARBA00023136"/>
    </source>
</evidence>
<dbReference type="Proteomes" id="UP000318943">
    <property type="component" value="Unassembled WGS sequence"/>
</dbReference>
<reference evidence="10" key="3">
    <citation type="submission" date="2022-05" db="EMBL/GenBank/DDBJ databases">
        <authorList>
            <person name="Kunte H.-J."/>
        </authorList>
    </citation>
    <scope>NUCLEOTIDE SEQUENCE</scope>
    <source>
        <strain evidence="10">G5</strain>
    </source>
</reference>
<keyword evidence="4 7" id="KW-0812">Transmembrane</keyword>
<dbReference type="PROSITE" id="PS50928">
    <property type="entry name" value="ABC_TM1"/>
    <property type="match status" value="1"/>
</dbReference>
<feature type="domain" description="ABC transmembrane type-1" evidence="8">
    <location>
        <begin position="55"/>
        <end position="239"/>
    </location>
</feature>
<keyword evidence="3" id="KW-1003">Cell membrane</keyword>
<reference evidence="10" key="2">
    <citation type="journal article" date="2022" name="Microbiol. Resour. Announc.">
        <title>Genome Sequence of Cupriavidus campinensis Strain G5, a Member of a Bacterial Consortium Capable of Polyethylene Degradation.</title>
        <authorList>
            <person name="Schneider B."/>
            <person name="Pfeiffer F."/>
            <person name="Dyall-Smith M."/>
            <person name="Kunte H.J."/>
        </authorList>
    </citation>
    <scope>NUCLEOTIDE SEQUENCE</scope>
    <source>
        <strain evidence="10">G5</strain>
    </source>
</reference>
<evidence type="ECO:0000259" key="8">
    <source>
        <dbReference type="PROSITE" id="PS50928"/>
    </source>
</evidence>
<evidence type="ECO:0000256" key="1">
    <source>
        <dbReference type="ARBA" id="ARBA00004651"/>
    </source>
</evidence>
<keyword evidence="5 7" id="KW-1133">Transmembrane helix</keyword>
<evidence type="ECO:0000313" key="10">
    <source>
        <dbReference type="EMBL" id="URF06509.1"/>
    </source>
</evidence>
<feature type="transmembrane region" description="Helical" evidence="7">
    <location>
        <begin position="212"/>
        <end position="235"/>
    </location>
</feature>
<dbReference type="RefSeq" id="WP_144196543.1">
    <property type="nucleotide sequence ID" value="NZ_CAJPVH010000005.1"/>
</dbReference>